<comment type="subcellular location">
    <subcellularLocation>
        <location evidence="1">Nucleus</location>
    </subcellularLocation>
</comment>
<feature type="domain" description="Reverse transcriptase" evidence="15">
    <location>
        <begin position="22"/>
        <end position="201"/>
    </location>
</feature>
<evidence type="ECO:0000256" key="5">
    <source>
        <dbReference type="ARBA" id="ARBA00022801"/>
    </source>
</evidence>
<organism evidence="17 18">
    <name type="scientific">Cardamine amara subsp. amara</name>
    <dbReference type="NCBI Taxonomy" id="228776"/>
    <lineage>
        <taxon>Eukaryota</taxon>
        <taxon>Viridiplantae</taxon>
        <taxon>Streptophyta</taxon>
        <taxon>Embryophyta</taxon>
        <taxon>Tracheophyta</taxon>
        <taxon>Spermatophyta</taxon>
        <taxon>Magnoliopsida</taxon>
        <taxon>eudicotyledons</taxon>
        <taxon>Gunneridae</taxon>
        <taxon>Pentapetalae</taxon>
        <taxon>rosids</taxon>
        <taxon>malvids</taxon>
        <taxon>Brassicales</taxon>
        <taxon>Brassicaceae</taxon>
        <taxon>Cardamineae</taxon>
        <taxon>Cardamine</taxon>
    </lineage>
</organism>
<dbReference type="PROSITE" id="PS50994">
    <property type="entry name" value="INTEGRASE"/>
    <property type="match status" value="1"/>
</dbReference>
<dbReference type="Pfam" id="PF00078">
    <property type="entry name" value="RVT_1"/>
    <property type="match status" value="1"/>
</dbReference>
<dbReference type="InterPro" id="IPR036397">
    <property type="entry name" value="RNaseH_sf"/>
</dbReference>
<dbReference type="Proteomes" id="UP001558713">
    <property type="component" value="Unassembled WGS sequence"/>
</dbReference>
<dbReference type="PANTHER" id="PTHR37984">
    <property type="entry name" value="PROTEIN CBG26694"/>
    <property type="match status" value="1"/>
</dbReference>
<dbReference type="InterPro" id="IPR000953">
    <property type="entry name" value="Chromo/chromo_shadow_dom"/>
</dbReference>
<dbReference type="Pfam" id="PF17919">
    <property type="entry name" value="RT_RNaseH_2"/>
    <property type="match status" value="1"/>
</dbReference>
<evidence type="ECO:0000256" key="7">
    <source>
        <dbReference type="ARBA" id="ARBA00022908"/>
    </source>
</evidence>
<feature type="domain" description="Integrase catalytic" evidence="16">
    <location>
        <begin position="541"/>
        <end position="700"/>
    </location>
</feature>
<dbReference type="Gene3D" id="1.10.340.70">
    <property type="match status" value="1"/>
</dbReference>
<dbReference type="InterPro" id="IPR056924">
    <property type="entry name" value="SH3_Tf2-1"/>
</dbReference>
<keyword evidence="11" id="KW-0233">DNA recombination</keyword>
<dbReference type="Pfam" id="PF17921">
    <property type="entry name" value="Integrase_H2C2"/>
    <property type="match status" value="1"/>
</dbReference>
<keyword evidence="8" id="KW-0695">RNA-directed DNA polymerase</keyword>
<evidence type="ECO:0000256" key="10">
    <source>
        <dbReference type="ARBA" id="ARBA00023125"/>
    </source>
</evidence>
<evidence type="ECO:0000256" key="9">
    <source>
        <dbReference type="ARBA" id="ARBA00022932"/>
    </source>
</evidence>
<keyword evidence="18" id="KW-1185">Reference proteome</keyword>
<dbReference type="InterPro" id="IPR000477">
    <property type="entry name" value="RT_dom"/>
</dbReference>
<evidence type="ECO:0000259" key="16">
    <source>
        <dbReference type="PROSITE" id="PS50994"/>
    </source>
</evidence>
<name>A0ABD1AZF3_CARAN</name>
<evidence type="ECO:0000313" key="18">
    <source>
        <dbReference type="Proteomes" id="UP001558713"/>
    </source>
</evidence>
<dbReference type="GO" id="GO:0006310">
    <property type="term" value="P:DNA recombination"/>
    <property type="evidence" value="ECO:0007669"/>
    <property type="project" value="UniProtKB-KW"/>
</dbReference>
<dbReference type="GO" id="GO:0006508">
    <property type="term" value="P:proteolysis"/>
    <property type="evidence" value="ECO:0007669"/>
    <property type="project" value="UniProtKB-KW"/>
</dbReference>
<keyword evidence="10" id="KW-0238">DNA-binding</keyword>
<keyword evidence="13" id="KW-0511">Multifunctional enzyme</keyword>
<dbReference type="Gene3D" id="3.10.10.10">
    <property type="entry name" value="HIV Type 1 Reverse Transcriptase, subunit A, domain 1"/>
    <property type="match status" value="1"/>
</dbReference>
<dbReference type="CDD" id="cd01647">
    <property type="entry name" value="RT_LTR"/>
    <property type="match status" value="1"/>
</dbReference>
<dbReference type="GO" id="GO:0003964">
    <property type="term" value="F:RNA-directed DNA polymerase activity"/>
    <property type="evidence" value="ECO:0007669"/>
    <property type="project" value="UniProtKB-KW"/>
</dbReference>
<dbReference type="InterPro" id="IPR043128">
    <property type="entry name" value="Rev_trsase/Diguanyl_cyclase"/>
</dbReference>
<protein>
    <submittedName>
        <fullName evidence="17">RNA-directed DNA polymerase-like protein</fullName>
    </submittedName>
</protein>
<keyword evidence="4" id="KW-0064">Aspartyl protease</keyword>
<dbReference type="CDD" id="cd00024">
    <property type="entry name" value="CD_CSD"/>
    <property type="match status" value="1"/>
</dbReference>
<dbReference type="InterPro" id="IPR023779">
    <property type="entry name" value="Chromodomain_CS"/>
</dbReference>
<evidence type="ECO:0000256" key="13">
    <source>
        <dbReference type="ARBA" id="ARBA00023268"/>
    </source>
</evidence>
<keyword evidence="9" id="KW-0239">DNA-directed DNA polymerase</keyword>
<comment type="caution">
    <text evidence="17">The sequence shown here is derived from an EMBL/GenBank/DDBJ whole genome shotgun (WGS) entry which is preliminary data.</text>
</comment>
<dbReference type="GO" id="GO:0046872">
    <property type="term" value="F:metal ion binding"/>
    <property type="evidence" value="ECO:0007669"/>
    <property type="project" value="UniProtKB-KW"/>
</dbReference>
<dbReference type="Gene3D" id="3.30.420.10">
    <property type="entry name" value="Ribonuclease H-like superfamily/Ribonuclease H"/>
    <property type="match status" value="1"/>
</dbReference>
<dbReference type="PROSITE" id="PS50013">
    <property type="entry name" value="CHROMO_2"/>
    <property type="match status" value="1"/>
</dbReference>
<evidence type="ECO:0000256" key="4">
    <source>
        <dbReference type="ARBA" id="ARBA00022750"/>
    </source>
</evidence>
<dbReference type="InterPro" id="IPR041588">
    <property type="entry name" value="Integrase_H2C2"/>
</dbReference>
<evidence type="ECO:0000256" key="6">
    <source>
        <dbReference type="ARBA" id="ARBA00022842"/>
    </source>
</evidence>
<dbReference type="SMART" id="SM00298">
    <property type="entry name" value="CHROMO"/>
    <property type="match status" value="1"/>
</dbReference>
<dbReference type="SUPFAM" id="SSF54160">
    <property type="entry name" value="Chromo domain-like"/>
    <property type="match status" value="1"/>
</dbReference>
<dbReference type="GO" id="GO:0003887">
    <property type="term" value="F:DNA-directed DNA polymerase activity"/>
    <property type="evidence" value="ECO:0007669"/>
    <property type="project" value="UniProtKB-KW"/>
</dbReference>
<evidence type="ECO:0000256" key="3">
    <source>
        <dbReference type="ARBA" id="ARBA00022723"/>
    </source>
</evidence>
<dbReference type="InterPro" id="IPR001584">
    <property type="entry name" value="Integrase_cat-core"/>
</dbReference>
<evidence type="ECO:0000256" key="11">
    <source>
        <dbReference type="ARBA" id="ARBA00023172"/>
    </source>
</evidence>
<evidence type="ECO:0000259" key="15">
    <source>
        <dbReference type="PROSITE" id="PS50878"/>
    </source>
</evidence>
<keyword evidence="12" id="KW-0539">Nucleus</keyword>
<dbReference type="Pfam" id="PF00385">
    <property type="entry name" value="Chromo"/>
    <property type="match status" value="1"/>
</dbReference>
<keyword evidence="7" id="KW-0229">DNA integration</keyword>
<dbReference type="PROSITE" id="PS50878">
    <property type="entry name" value="RT_POL"/>
    <property type="match status" value="1"/>
</dbReference>
<dbReference type="InterPro" id="IPR050951">
    <property type="entry name" value="Retrovirus_Pol_polyprotein"/>
</dbReference>
<evidence type="ECO:0000256" key="1">
    <source>
        <dbReference type="ARBA" id="ARBA00004123"/>
    </source>
</evidence>
<dbReference type="InterPro" id="IPR043502">
    <property type="entry name" value="DNA/RNA_pol_sf"/>
</dbReference>
<dbReference type="PANTHER" id="PTHR37984:SF5">
    <property type="entry name" value="PROTEIN NYNRIN-LIKE"/>
    <property type="match status" value="1"/>
</dbReference>
<reference evidence="17 18" key="1">
    <citation type="submission" date="2024-04" db="EMBL/GenBank/DDBJ databases">
        <title>Genome assembly C_amara_ONT_v2.</title>
        <authorList>
            <person name="Yant L."/>
            <person name="Moore C."/>
            <person name="Slenker M."/>
        </authorList>
    </citation>
    <scope>NUCLEOTIDE SEQUENCE [LARGE SCALE GENOMIC DNA]</scope>
    <source>
        <tissue evidence="17">Leaf</tissue>
    </source>
</reference>
<dbReference type="Gene3D" id="3.30.70.270">
    <property type="match status" value="2"/>
</dbReference>
<dbReference type="InterPro" id="IPR012337">
    <property type="entry name" value="RNaseH-like_sf"/>
</dbReference>
<dbReference type="PROSITE" id="PS00598">
    <property type="entry name" value="CHROMO_1"/>
    <property type="match status" value="1"/>
</dbReference>
<dbReference type="Pfam" id="PF24626">
    <property type="entry name" value="SH3_Tf2-1"/>
    <property type="match status" value="1"/>
</dbReference>
<dbReference type="InterPro" id="IPR023780">
    <property type="entry name" value="Chromo_domain"/>
</dbReference>
<evidence type="ECO:0000259" key="14">
    <source>
        <dbReference type="PROSITE" id="PS50013"/>
    </source>
</evidence>
<gene>
    <name evidence="17" type="ORF">V5N11_018716</name>
</gene>
<dbReference type="SUPFAM" id="SSF53098">
    <property type="entry name" value="Ribonuclease H-like"/>
    <property type="match status" value="1"/>
</dbReference>
<dbReference type="GO" id="GO:0004190">
    <property type="term" value="F:aspartic-type endopeptidase activity"/>
    <property type="evidence" value="ECO:0007669"/>
    <property type="project" value="UniProtKB-KW"/>
</dbReference>
<keyword evidence="2" id="KW-0645">Protease</keyword>
<keyword evidence="9" id="KW-0548">Nucleotidyltransferase</keyword>
<dbReference type="InterPro" id="IPR016197">
    <property type="entry name" value="Chromo-like_dom_sf"/>
</dbReference>
<dbReference type="AlphaFoldDB" id="A0ABD1AZF3"/>
<keyword evidence="9" id="KW-0808">Transferase</keyword>
<dbReference type="GO" id="GO:0003677">
    <property type="term" value="F:DNA binding"/>
    <property type="evidence" value="ECO:0007669"/>
    <property type="project" value="UniProtKB-KW"/>
</dbReference>
<feature type="domain" description="Chromo" evidence="14">
    <location>
        <begin position="848"/>
        <end position="908"/>
    </location>
</feature>
<keyword evidence="6" id="KW-0460">Magnesium</keyword>
<evidence type="ECO:0000256" key="2">
    <source>
        <dbReference type="ARBA" id="ARBA00022670"/>
    </source>
</evidence>
<evidence type="ECO:0000256" key="12">
    <source>
        <dbReference type="ARBA" id="ARBA00023242"/>
    </source>
</evidence>
<dbReference type="EMBL" id="JBANAX010000376">
    <property type="protein sequence ID" value="KAL1212117.1"/>
    <property type="molecule type" value="Genomic_DNA"/>
</dbReference>
<dbReference type="GO" id="GO:0015074">
    <property type="term" value="P:DNA integration"/>
    <property type="evidence" value="ECO:0007669"/>
    <property type="project" value="UniProtKB-KW"/>
</dbReference>
<evidence type="ECO:0000256" key="8">
    <source>
        <dbReference type="ARBA" id="ARBA00022918"/>
    </source>
</evidence>
<sequence length="908" mass="104293">MAPYRMAPSELAELRKQLDELLTTGMLRPSKAPYGAPVLFQKKHDGSLRMCVDYRALNKVTIKNRYPIPLIADLFDRLGGAKVYTKMDLQKGYYQVRIAEGDEPKTACVTRYGSFEWLVMPFGLTNAPATFCTLMNQIFQPYLDQFVVAYLDDIVIYSDSMEEHVTHLQTVFRVLRENKLYVKREKCTFATEEVQFLGHVIGRGKLKMDNAKISAITDWEAPTKVPELRSFLGLVNYYRRFIEGYSKKAAPLTELLKKGKVWDWSDQCKEAFEELKAAVIREPVLVLPDFTNPFEVQTDASDFAIGGVLMQEGHPIAFESRKLNDTERRYTVQEKEMTAVVHCLRVWRHYLLGSPFSVKTDNVATSYFQTQKKLSPKQARWQDFLAEFDFTLEYKPGKGNVVADALSRKAELASISQAESTFLNRVREGLDHDPTTKALVKLALEGKTLRFWVEDGILYTKGRRVYVPSYESLQRDIIRECHDTQWAGNPGQKRTMALVEAVYLWPRMRDTVELYVKTCLVCQQDKTENKQPAGLLEPLPIPERPWESVSLDFISALPDSEGFGSIMVIIDRFSKYGTFVACPRDCTVEGAARAFFKNVVKFWGLPSNIVSDRDPRFTRKLWTELFKILETGLKFSTSFHPQIDGQTERANSLLECYLRHFVSANQEDWAKLLDIAQFSYNLQRSEATSKSPFELATGQQPATPHVLAMTHNETRSPGAQKMAKTWEDHADFARVCLEKSRKRMKKCVDEKRRPLEFKVGDQVLVKLLPHQFKIFRSMHKGLIRRYEGPFAITAKVGNISYKLDLPETLKIHSVFHVSMLKPYHEDSEDQSRGQSTRAPPIMTKSYDKGIEEVLSSKVVRKRGVPRQTHFLIKWKGLPVSEATWESENNLWQFKEHLEAFTTTRASPN</sequence>
<keyword evidence="3" id="KW-0479">Metal-binding</keyword>
<dbReference type="Gene3D" id="2.40.50.40">
    <property type="match status" value="1"/>
</dbReference>
<dbReference type="CDD" id="cd09274">
    <property type="entry name" value="RNase_HI_RT_Ty3"/>
    <property type="match status" value="1"/>
</dbReference>
<proteinExistence type="predicted"/>
<dbReference type="GO" id="GO:0005634">
    <property type="term" value="C:nucleus"/>
    <property type="evidence" value="ECO:0007669"/>
    <property type="project" value="UniProtKB-SubCell"/>
</dbReference>
<dbReference type="InterPro" id="IPR041577">
    <property type="entry name" value="RT_RNaseH_2"/>
</dbReference>
<dbReference type="SUPFAM" id="SSF56672">
    <property type="entry name" value="DNA/RNA polymerases"/>
    <property type="match status" value="1"/>
</dbReference>
<evidence type="ECO:0000313" key="17">
    <source>
        <dbReference type="EMBL" id="KAL1212117.1"/>
    </source>
</evidence>
<accession>A0ABD1AZF3</accession>
<dbReference type="FunFam" id="3.30.70.270:FF:000115">
    <property type="entry name" value="Polyprotein of retroviral origin, putative"/>
    <property type="match status" value="1"/>
</dbReference>
<keyword evidence="5" id="KW-0378">Hydrolase</keyword>